<organism evidence="2 3">
    <name type="scientific">Corynebacterium kutscheri</name>
    <dbReference type="NCBI Taxonomy" id="35755"/>
    <lineage>
        <taxon>Bacteria</taxon>
        <taxon>Bacillati</taxon>
        <taxon>Actinomycetota</taxon>
        <taxon>Actinomycetes</taxon>
        <taxon>Mycobacteriales</taxon>
        <taxon>Corynebacteriaceae</taxon>
        <taxon>Corynebacterium</taxon>
    </lineage>
</organism>
<feature type="signal peptide" evidence="1">
    <location>
        <begin position="1"/>
        <end position="26"/>
    </location>
</feature>
<dbReference type="Proteomes" id="UP000271380">
    <property type="component" value="Chromosome"/>
</dbReference>
<dbReference type="AlphaFoldDB" id="A0AB38VV94"/>
<name>A0AB38VV94_9CORY</name>
<accession>A0AB38VV94</accession>
<proteinExistence type="predicted"/>
<evidence type="ECO:0000313" key="3">
    <source>
        <dbReference type="Proteomes" id="UP000271380"/>
    </source>
</evidence>
<protein>
    <submittedName>
        <fullName evidence="2">Uncharacterized protein</fullName>
    </submittedName>
</protein>
<keyword evidence="1" id="KW-0732">Signal</keyword>
<sequence>MKTSIFIKTAIAVIATLSLGSANVSAVVVNEEENLLKTITTAESNATQKGIIKHVEVSQPTEAKINDKGVTGDSGFGEISVSFDEHVRLEDIAQTEYAVDTEVGAVAKATSEVGMLLQTEKVEKHEQFIESKWDLSLPEGVEAISFDDGSIGFRMETENGVSAISETTISAPWAVDEHGNSLETWYEISTDGSSITQIVNTQDIEGKIILDPRVTYGRGIYINWYGGELRALKAAGSTSLALAAGYGCAQVSQLRHPALIAIAGLLCLTVGSPVAIRSLRYALDNLRSINDGTCYQWKVGSYYMNTVPASGNCRP</sequence>
<reference evidence="2 3" key="1">
    <citation type="submission" date="2018-12" db="EMBL/GenBank/DDBJ databases">
        <authorList>
            <consortium name="Pathogen Informatics"/>
        </authorList>
    </citation>
    <scope>NUCLEOTIDE SEQUENCE [LARGE SCALE GENOMIC DNA]</scope>
    <source>
        <strain evidence="2 3">NCTC949</strain>
    </source>
</reference>
<gene>
    <name evidence="2" type="ORF">NCTC949_00783</name>
</gene>
<feature type="chain" id="PRO_5044304652" evidence="1">
    <location>
        <begin position="27"/>
        <end position="315"/>
    </location>
</feature>
<dbReference type="RefSeq" id="WP_126316528.1">
    <property type="nucleotide sequence ID" value="NZ_LR134377.1"/>
</dbReference>
<dbReference type="EMBL" id="LR134377">
    <property type="protein sequence ID" value="VEH05774.1"/>
    <property type="molecule type" value="Genomic_DNA"/>
</dbReference>
<evidence type="ECO:0000313" key="2">
    <source>
        <dbReference type="EMBL" id="VEH05774.1"/>
    </source>
</evidence>
<evidence type="ECO:0000256" key="1">
    <source>
        <dbReference type="SAM" id="SignalP"/>
    </source>
</evidence>